<protein>
    <recommendedName>
        <fullName evidence="2">Dihydrodipicolinate synthase family protein</fullName>
    </recommendedName>
</protein>
<proteinExistence type="predicted"/>
<feature type="non-terminal residue" evidence="1">
    <location>
        <position position="1"/>
    </location>
</feature>
<reference evidence="1" key="1">
    <citation type="submission" date="2018-05" db="EMBL/GenBank/DDBJ databases">
        <authorList>
            <person name="Lanie J.A."/>
            <person name="Ng W.-L."/>
            <person name="Kazmierczak K.M."/>
            <person name="Andrzejewski T.M."/>
            <person name="Davidsen T.M."/>
            <person name="Wayne K.J."/>
            <person name="Tettelin H."/>
            <person name="Glass J.I."/>
            <person name="Rusch D."/>
            <person name="Podicherti R."/>
            <person name="Tsui H.-C.T."/>
            <person name="Winkler M.E."/>
        </authorList>
    </citation>
    <scope>NUCLEOTIDE SEQUENCE</scope>
</reference>
<dbReference type="EMBL" id="UINC01071238">
    <property type="protein sequence ID" value="SVC05983.1"/>
    <property type="molecule type" value="Genomic_DNA"/>
</dbReference>
<evidence type="ECO:0008006" key="2">
    <source>
        <dbReference type="Google" id="ProtNLM"/>
    </source>
</evidence>
<accession>A0A382J4H2</accession>
<evidence type="ECO:0000313" key="1">
    <source>
        <dbReference type="EMBL" id="SVC05983.1"/>
    </source>
</evidence>
<dbReference type="GO" id="GO:0008840">
    <property type="term" value="F:4-hydroxy-tetrahydrodipicolinate synthase activity"/>
    <property type="evidence" value="ECO:0007669"/>
    <property type="project" value="TreeGrafter"/>
</dbReference>
<dbReference type="PANTHER" id="PTHR12128:SF51">
    <property type="entry name" value="BLL4205 PROTEIN"/>
    <property type="match status" value="1"/>
</dbReference>
<dbReference type="SMART" id="SM01130">
    <property type="entry name" value="DHDPS"/>
    <property type="match status" value="1"/>
</dbReference>
<dbReference type="Gene3D" id="3.20.20.70">
    <property type="entry name" value="Aldolase class I"/>
    <property type="match status" value="1"/>
</dbReference>
<organism evidence="1">
    <name type="scientific">marine metagenome</name>
    <dbReference type="NCBI Taxonomy" id="408172"/>
    <lineage>
        <taxon>unclassified sequences</taxon>
        <taxon>metagenomes</taxon>
        <taxon>ecological metagenomes</taxon>
    </lineage>
</organism>
<feature type="non-terminal residue" evidence="1">
    <location>
        <position position="277"/>
    </location>
</feature>
<dbReference type="SUPFAM" id="SSF51569">
    <property type="entry name" value="Aldolase"/>
    <property type="match status" value="1"/>
</dbReference>
<sequence>MAFHWSDWPDDVLVRLREGSVIPASPLALNADRQFNPQRQKSLVRYYIDAGAGGIAIGVHTTQFEIREKGIYTRVLETVADEINSWAKTEKEKYIIKIAGLLGKTNQAKLEADVARNLGYHAGLLNLATYKDANEDEIIEHCEAIADIMPLIGFYLQPAVGGIVLSSNFWQQFSMIENVIAIKVAPFNRYQTLDVLRGIALAKAENRISVYTGNDDNIVIDLITPYEIRRDNSTITLRTVGGLLGHWAIWVKGAVEILTKCNEGILDESLLSLHGKV</sequence>
<gene>
    <name evidence="1" type="ORF">METZ01_LOCUS258837</name>
</gene>
<dbReference type="AlphaFoldDB" id="A0A382J4H2"/>
<name>A0A382J4H2_9ZZZZ</name>
<dbReference type="Pfam" id="PF00701">
    <property type="entry name" value="DHDPS"/>
    <property type="match status" value="1"/>
</dbReference>
<dbReference type="InterPro" id="IPR002220">
    <property type="entry name" value="DapA-like"/>
</dbReference>
<dbReference type="InterPro" id="IPR013785">
    <property type="entry name" value="Aldolase_TIM"/>
</dbReference>
<dbReference type="PANTHER" id="PTHR12128">
    <property type="entry name" value="DIHYDRODIPICOLINATE SYNTHASE"/>
    <property type="match status" value="1"/>
</dbReference>